<feature type="region of interest" description="Disordered" evidence="3">
    <location>
        <begin position="359"/>
        <end position="394"/>
    </location>
</feature>
<evidence type="ECO:0000313" key="5">
    <source>
        <dbReference type="Ensembl" id="ENSSORP00005014893.1"/>
    </source>
</evidence>
<evidence type="ECO:0000313" key="6">
    <source>
        <dbReference type="Proteomes" id="UP000472271"/>
    </source>
</evidence>
<reference evidence="5" key="3">
    <citation type="submission" date="2025-09" db="UniProtKB">
        <authorList>
            <consortium name="Ensembl"/>
        </authorList>
    </citation>
    <scope>IDENTIFICATION</scope>
</reference>
<sequence length="394" mass="44190">MLNALDPIVLLFPSSSTLRTMWLVVLLYQLGLIVRIKAQAPESCTSSLNLHFTLLFLTENSDITVSCGTDHMALSILLCPIYQALYNESLMVLNNKYTKPECFGTANFSADPPVLNFRFPINETSLKNCGTRTGQFADFSNVQDVNISGTVTSSDPSAGMITYRPQILYKFSCLYPMQYLLNNTQLGKNQPVLNSTVCLCFSISFKQDADYDEMLLVPENGLDLKTKIYVAVVATNLTNKFNVLLDRCYASKRPHPDLNTYYDLFVGCTRDAQTKVEINGESQIARFSFEAFRFVEDQNLTVSTFYLHCVTRLCEVNTCSSLKPKCKHQRDSKYPPGFLLIPNACLLLIYPEQNCDNTNRRRREAQTVSANATVSSPAINVNKQGEKSHTVPGE</sequence>
<evidence type="ECO:0000256" key="2">
    <source>
        <dbReference type="ARBA" id="ARBA00023157"/>
    </source>
</evidence>
<dbReference type="Ensembl" id="ENSSORT00005015322.1">
    <property type="protein sequence ID" value="ENSSORP00005014893.1"/>
    <property type="gene ID" value="ENSSORG00005007572.1"/>
</dbReference>
<dbReference type="InParanoid" id="A0A672ZEI6"/>
<dbReference type="PROSITE" id="PS51034">
    <property type="entry name" value="ZP_2"/>
    <property type="match status" value="1"/>
</dbReference>
<evidence type="ECO:0000256" key="1">
    <source>
        <dbReference type="ARBA" id="ARBA00022729"/>
    </source>
</evidence>
<dbReference type="PANTHER" id="PTHR14002">
    <property type="entry name" value="ENDOGLIN/TGF-BETA RECEPTOR TYPE III"/>
    <property type="match status" value="1"/>
</dbReference>
<dbReference type="InterPro" id="IPR055356">
    <property type="entry name" value="ZP-N"/>
</dbReference>
<keyword evidence="1" id="KW-0732">Signal</keyword>
<evidence type="ECO:0000259" key="4">
    <source>
        <dbReference type="PROSITE" id="PS51034"/>
    </source>
</evidence>
<keyword evidence="2" id="KW-1015">Disulfide bond</keyword>
<dbReference type="InterPro" id="IPR001507">
    <property type="entry name" value="ZP_dom"/>
</dbReference>
<dbReference type="Proteomes" id="UP000472271">
    <property type="component" value="Chromosome 13"/>
</dbReference>
<dbReference type="PANTHER" id="PTHR14002:SF10">
    <property type="entry name" value="ZONA PELLUCIDA-LIKE DOMAIN-CONTAINING PROTEIN 1-RELATED"/>
    <property type="match status" value="1"/>
</dbReference>
<keyword evidence="6" id="KW-1185">Reference proteome</keyword>
<reference evidence="5" key="1">
    <citation type="submission" date="2019-06" db="EMBL/GenBank/DDBJ databases">
        <authorList>
            <consortium name="Wellcome Sanger Institute Data Sharing"/>
        </authorList>
    </citation>
    <scope>NUCLEOTIDE SEQUENCE [LARGE SCALE GENOMIC DNA]</scope>
</reference>
<reference evidence="5" key="2">
    <citation type="submission" date="2025-08" db="UniProtKB">
        <authorList>
            <consortium name="Ensembl"/>
        </authorList>
    </citation>
    <scope>IDENTIFICATION</scope>
</reference>
<feature type="domain" description="ZP" evidence="4">
    <location>
        <begin position="66"/>
        <end position="333"/>
    </location>
</feature>
<feature type="compositionally biased region" description="Polar residues" evidence="3">
    <location>
        <begin position="366"/>
        <end position="383"/>
    </location>
</feature>
<feature type="compositionally biased region" description="Basic and acidic residues" evidence="3">
    <location>
        <begin position="384"/>
        <end position="394"/>
    </location>
</feature>
<dbReference type="InterPro" id="IPR042235">
    <property type="entry name" value="ZP-C_dom"/>
</dbReference>
<dbReference type="Pfam" id="PF23344">
    <property type="entry name" value="ZP-N"/>
    <property type="match status" value="1"/>
</dbReference>
<dbReference type="InterPro" id="IPR055355">
    <property type="entry name" value="ZP-C"/>
</dbReference>
<dbReference type="AlphaFoldDB" id="A0A672ZEI6"/>
<dbReference type="SMART" id="SM00241">
    <property type="entry name" value="ZP"/>
    <property type="match status" value="1"/>
</dbReference>
<dbReference type="Gene3D" id="2.60.40.4100">
    <property type="entry name" value="Zona pellucida, ZP-C domain"/>
    <property type="match status" value="1"/>
</dbReference>
<evidence type="ECO:0000256" key="3">
    <source>
        <dbReference type="SAM" id="MobiDB-lite"/>
    </source>
</evidence>
<protein>
    <submittedName>
        <fullName evidence="5">Si:dkey-4p15.5</fullName>
    </submittedName>
</protein>
<organism evidence="5 6">
    <name type="scientific">Sphaeramia orbicularis</name>
    <name type="common">orbiculate cardinalfish</name>
    <dbReference type="NCBI Taxonomy" id="375764"/>
    <lineage>
        <taxon>Eukaryota</taxon>
        <taxon>Metazoa</taxon>
        <taxon>Chordata</taxon>
        <taxon>Craniata</taxon>
        <taxon>Vertebrata</taxon>
        <taxon>Euteleostomi</taxon>
        <taxon>Actinopterygii</taxon>
        <taxon>Neopterygii</taxon>
        <taxon>Teleostei</taxon>
        <taxon>Neoteleostei</taxon>
        <taxon>Acanthomorphata</taxon>
        <taxon>Gobiaria</taxon>
        <taxon>Kurtiformes</taxon>
        <taxon>Apogonoidei</taxon>
        <taxon>Apogonidae</taxon>
        <taxon>Apogoninae</taxon>
        <taxon>Sphaeramia</taxon>
    </lineage>
</organism>
<dbReference type="Pfam" id="PF00100">
    <property type="entry name" value="Zona_pellucida"/>
    <property type="match status" value="1"/>
</dbReference>
<accession>A0A672ZEI6</accession>
<proteinExistence type="predicted"/>
<name>A0A672ZEI6_9TELE</name>